<name>A0A914CJN9_9BILA</name>
<proteinExistence type="predicted"/>
<sequence length="221" mass="25187">MSKKMENYTVSNPNDPKKAEPEKTQTGLDDEEEFEEFPIQDLSSAIQQSAMADHSFEYLALPYDEFDVLVTDINEKELERIGEAYDIKHLSPGSFSYPAFPVNGKIYDPNLRFMVPLVCQPVGKPDLRVINIWFLIDTGSPFTCLSLKSLEAFFGQGNVVGDDDKFYPMAIQDQNSNIQCRISKEHYKDVNILGANAMRDLELSAIEGINWRLKTFRLVMQ</sequence>
<evidence type="ECO:0000313" key="3">
    <source>
        <dbReference type="WBParaSite" id="ACRNAN_scaffold11068.g12269.t1"/>
    </source>
</evidence>
<dbReference type="AlphaFoldDB" id="A0A914CJN9"/>
<protein>
    <submittedName>
        <fullName evidence="3">Uncharacterized protein</fullName>
    </submittedName>
</protein>
<reference evidence="3" key="1">
    <citation type="submission" date="2022-11" db="UniProtKB">
        <authorList>
            <consortium name="WormBaseParasite"/>
        </authorList>
    </citation>
    <scope>IDENTIFICATION</scope>
</reference>
<evidence type="ECO:0000256" key="1">
    <source>
        <dbReference type="SAM" id="MobiDB-lite"/>
    </source>
</evidence>
<dbReference type="WBParaSite" id="ACRNAN_scaffold11068.g12269.t1">
    <property type="protein sequence ID" value="ACRNAN_scaffold11068.g12269.t1"/>
    <property type="gene ID" value="ACRNAN_scaffold11068.g12269"/>
</dbReference>
<keyword evidence="2" id="KW-1185">Reference proteome</keyword>
<accession>A0A914CJN9</accession>
<dbReference type="Proteomes" id="UP000887540">
    <property type="component" value="Unplaced"/>
</dbReference>
<evidence type="ECO:0000313" key="2">
    <source>
        <dbReference type="Proteomes" id="UP000887540"/>
    </source>
</evidence>
<feature type="region of interest" description="Disordered" evidence="1">
    <location>
        <begin position="1"/>
        <end position="32"/>
    </location>
</feature>
<organism evidence="2 3">
    <name type="scientific">Acrobeloides nanus</name>
    <dbReference type="NCBI Taxonomy" id="290746"/>
    <lineage>
        <taxon>Eukaryota</taxon>
        <taxon>Metazoa</taxon>
        <taxon>Ecdysozoa</taxon>
        <taxon>Nematoda</taxon>
        <taxon>Chromadorea</taxon>
        <taxon>Rhabditida</taxon>
        <taxon>Tylenchina</taxon>
        <taxon>Cephalobomorpha</taxon>
        <taxon>Cephaloboidea</taxon>
        <taxon>Cephalobidae</taxon>
        <taxon>Acrobeloides</taxon>
    </lineage>
</organism>